<dbReference type="Pfam" id="PF04082">
    <property type="entry name" value="Fungal_trans"/>
    <property type="match status" value="1"/>
</dbReference>
<feature type="domain" description="Xylanolytic transcriptional activator regulatory" evidence="6">
    <location>
        <begin position="11"/>
        <end position="84"/>
    </location>
</feature>
<dbReference type="Proteomes" id="UP001521116">
    <property type="component" value="Unassembled WGS sequence"/>
</dbReference>
<comment type="subcellular location">
    <subcellularLocation>
        <location evidence="1">Nucleus</location>
    </subcellularLocation>
</comment>
<dbReference type="InterPro" id="IPR007219">
    <property type="entry name" value="XnlR_reg_dom"/>
</dbReference>
<evidence type="ECO:0000313" key="7">
    <source>
        <dbReference type="EMBL" id="KAL1619514.1"/>
    </source>
</evidence>
<dbReference type="EMBL" id="JAJVDC020000186">
    <property type="protein sequence ID" value="KAL1619514.1"/>
    <property type="molecule type" value="Genomic_DNA"/>
</dbReference>
<keyword evidence="8" id="KW-1185">Reference proteome</keyword>
<dbReference type="InterPro" id="IPR051711">
    <property type="entry name" value="Stress_Response_Reg"/>
</dbReference>
<sequence>MQEAIDRRNDAYIYSGMALRMALTKGLHRETAEGLMDDRTRERRRKIWWTVYVLDRKFSSSMGVPLSVQDIDITVEFPQKSGSQNSTALSMNAKLSRLMTHVINKLEASFEMQLDDSAECVSRVSGSLNISYHHCIILSIRPLILYCLQKRFHENSSGQAVEPTCFTNHIHALLNACLDSARKVLTIITILYDHGLLDSFIPLDLESLFSSASVMLLMNAIVPQKNKDSSYMTNTRRLLDTMISRGNNLAKFRLQELEHMERLVSIAGLPNELPERSTAQTFQNTGDEDLQSQLRLRPRSFAAQSDIGPGLEDVQNGLTPDQIVSVADLLELDYSAFDDEIPLEDEWLWSFGDL</sequence>
<dbReference type="SMART" id="SM00906">
    <property type="entry name" value="Fungal_trans"/>
    <property type="match status" value="1"/>
</dbReference>
<proteinExistence type="predicted"/>
<organism evidence="7 8">
    <name type="scientific">Neofusicoccum ribis</name>
    <dbReference type="NCBI Taxonomy" id="45134"/>
    <lineage>
        <taxon>Eukaryota</taxon>
        <taxon>Fungi</taxon>
        <taxon>Dikarya</taxon>
        <taxon>Ascomycota</taxon>
        <taxon>Pezizomycotina</taxon>
        <taxon>Dothideomycetes</taxon>
        <taxon>Dothideomycetes incertae sedis</taxon>
        <taxon>Botryosphaeriales</taxon>
        <taxon>Botryosphaeriaceae</taxon>
        <taxon>Neofusicoccum</taxon>
    </lineage>
</organism>
<name>A0ABR3SFG0_9PEZI</name>
<keyword evidence="2" id="KW-0805">Transcription regulation</keyword>
<evidence type="ECO:0000256" key="2">
    <source>
        <dbReference type="ARBA" id="ARBA00023015"/>
    </source>
</evidence>
<evidence type="ECO:0000259" key="6">
    <source>
        <dbReference type="SMART" id="SM00906"/>
    </source>
</evidence>
<protein>
    <recommendedName>
        <fullName evidence="6">Xylanolytic transcriptional activator regulatory domain-containing protein</fullName>
    </recommendedName>
</protein>
<evidence type="ECO:0000256" key="3">
    <source>
        <dbReference type="ARBA" id="ARBA00023125"/>
    </source>
</evidence>
<keyword evidence="5" id="KW-0539">Nucleus</keyword>
<keyword evidence="4" id="KW-0804">Transcription</keyword>
<dbReference type="PANTHER" id="PTHR47540:SF6">
    <property type="entry name" value="ZN(II)2CYS6 TRANSCRIPTION FACTOR (EUROFUNG)"/>
    <property type="match status" value="1"/>
</dbReference>
<gene>
    <name evidence="7" type="ORF">SLS56_010058</name>
</gene>
<accession>A0ABR3SFG0</accession>
<evidence type="ECO:0000256" key="1">
    <source>
        <dbReference type="ARBA" id="ARBA00004123"/>
    </source>
</evidence>
<evidence type="ECO:0000256" key="5">
    <source>
        <dbReference type="ARBA" id="ARBA00023242"/>
    </source>
</evidence>
<evidence type="ECO:0000313" key="8">
    <source>
        <dbReference type="Proteomes" id="UP001521116"/>
    </source>
</evidence>
<dbReference type="CDD" id="cd12148">
    <property type="entry name" value="fungal_TF_MHR"/>
    <property type="match status" value="1"/>
</dbReference>
<evidence type="ECO:0000256" key="4">
    <source>
        <dbReference type="ARBA" id="ARBA00023163"/>
    </source>
</evidence>
<comment type="caution">
    <text evidence="7">The sequence shown here is derived from an EMBL/GenBank/DDBJ whole genome shotgun (WGS) entry which is preliminary data.</text>
</comment>
<reference evidence="7 8" key="1">
    <citation type="submission" date="2024-02" db="EMBL/GenBank/DDBJ databases">
        <title>De novo assembly and annotation of 12 fungi associated with fruit tree decline syndrome in Ontario, Canada.</title>
        <authorList>
            <person name="Sulman M."/>
            <person name="Ellouze W."/>
            <person name="Ilyukhin E."/>
        </authorList>
    </citation>
    <scope>NUCLEOTIDE SEQUENCE [LARGE SCALE GENOMIC DNA]</scope>
    <source>
        <strain evidence="7 8">M1-105</strain>
    </source>
</reference>
<dbReference type="PANTHER" id="PTHR47540">
    <property type="entry name" value="THIAMINE REPRESSIBLE GENES REGULATORY PROTEIN THI5"/>
    <property type="match status" value="1"/>
</dbReference>
<keyword evidence="3" id="KW-0238">DNA-binding</keyword>